<sequence length="182" mass="21291">MSNRRTELKEQLSALPKNVLVGIIVKLAAKKANYDFLLANYLDKDSGEKDLYEEARRDLDSLFIKRYKGFSEELQLANMLSACVKRINEFTAVSKNRKLEADLLLYVLEVPFSLPTIMFGTCFTQYDYRVGLLVRRLINLVVKKLHPDYLIEYKDKLNGYLTILHRTSEFHDFIYKLPQKID</sequence>
<organism evidence="1">
    <name type="scientific">Lentimicrobium saccharophilum</name>
    <dbReference type="NCBI Taxonomy" id="1678841"/>
    <lineage>
        <taxon>Bacteria</taxon>
        <taxon>Pseudomonadati</taxon>
        <taxon>Bacteroidota</taxon>
        <taxon>Bacteroidia</taxon>
        <taxon>Bacteroidales</taxon>
        <taxon>Lentimicrobiaceae</taxon>
        <taxon>Lentimicrobium</taxon>
    </lineage>
</organism>
<keyword evidence="2" id="KW-1185">Reference proteome</keyword>
<name>A0A0S7BYX7_9BACT</name>
<gene>
    <name evidence="1" type="ORF">TBC1_11112</name>
</gene>
<proteinExistence type="predicted"/>
<dbReference type="Proteomes" id="UP000053091">
    <property type="component" value="Unassembled WGS sequence"/>
</dbReference>
<dbReference type="EMBL" id="DF968182">
    <property type="protein sequence ID" value="GAP41984.1"/>
    <property type="molecule type" value="Genomic_DNA"/>
</dbReference>
<reference evidence="1" key="1">
    <citation type="journal article" date="2015" name="Genome Announc.">
        <title>Draft Genome Sequence of Bacteroidales Strain TBC1, a Novel Isolate from a Methanogenic Wastewater Treatment System.</title>
        <authorList>
            <person name="Tourlousse D.M."/>
            <person name="Matsuura N."/>
            <person name="Sun L."/>
            <person name="Toyonaga M."/>
            <person name="Kuroda K."/>
            <person name="Ohashi A."/>
            <person name="Cruz R."/>
            <person name="Yamaguchi T."/>
            <person name="Sekiguchi Y."/>
        </authorList>
    </citation>
    <scope>NUCLEOTIDE SEQUENCE [LARGE SCALE GENOMIC DNA]</scope>
    <source>
        <strain evidence="1">TBC1</strain>
    </source>
</reference>
<protein>
    <submittedName>
        <fullName evidence="1">Uncharacterized protein</fullName>
    </submittedName>
</protein>
<accession>A0A0S7BYX7</accession>
<evidence type="ECO:0000313" key="2">
    <source>
        <dbReference type="Proteomes" id="UP000053091"/>
    </source>
</evidence>
<dbReference type="OrthoDB" id="1432119at2"/>
<dbReference type="AlphaFoldDB" id="A0A0S7BYX7"/>
<evidence type="ECO:0000313" key="1">
    <source>
        <dbReference type="EMBL" id="GAP41984.1"/>
    </source>
</evidence>
<dbReference type="RefSeq" id="WP_137305326.1">
    <property type="nucleotide sequence ID" value="NZ_DF968182.1"/>
</dbReference>